<dbReference type="PANTHER" id="PTHR34846">
    <property type="entry name" value="4-CARBOXYMUCONOLACTONE DECARBOXYLASE FAMILY PROTEIN (AFU_ORTHOLOGUE AFUA_6G11590)"/>
    <property type="match status" value="1"/>
</dbReference>
<dbReference type="EMBL" id="CP117411">
    <property type="protein sequence ID" value="WCT75269.1"/>
    <property type="molecule type" value="Genomic_DNA"/>
</dbReference>
<dbReference type="InterPro" id="IPR003779">
    <property type="entry name" value="CMD-like"/>
</dbReference>
<evidence type="ECO:0000313" key="2">
    <source>
        <dbReference type="EMBL" id="WCT75269.1"/>
    </source>
</evidence>
<organism evidence="2 3">
    <name type="scientific">Sphingomonas naphthae</name>
    <dbReference type="NCBI Taxonomy" id="1813468"/>
    <lineage>
        <taxon>Bacteria</taxon>
        <taxon>Pseudomonadati</taxon>
        <taxon>Pseudomonadota</taxon>
        <taxon>Alphaproteobacteria</taxon>
        <taxon>Sphingomonadales</taxon>
        <taxon>Sphingomonadaceae</taxon>
        <taxon>Sphingomonas</taxon>
    </lineage>
</organism>
<evidence type="ECO:0000259" key="1">
    <source>
        <dbReference type="Pfam" id="PF02627"/>
    </source>
</evidence>
<accession>A0ABY7TSR1</accession>
<gene>
    <name evidence="2" type="ORF">PQ455_08635</name>
</gene>
<dbReference type="PANTHER" id="PTHR34846:SF5">
    <property type="entry name" value="CARBOXYMUCONOLACTONE DECARBOXYLASE-LIKE DOMAIN-CONTAINING PROTEIN"/>
    <property type="match status" value="1"/>
</dbReference>
<proteinExistence type="predicted"/>
<protein>
    <submittedName>
        <fullName evidence="2">Carboxymuconolactone decarboxylase family protein</fullName>
    </submittedName>
</protein>
<dbReference type="InterPro" id="IPR029032">
    <property type="entry name" value="AhpD-like"/>
</dbReference>
<dbReference type="Proteomes" id="UP001220395">
    <property type="component" value="Chromosome"/>
</dbReference>
<dbReference type="Gene3D" id="1.20.1290.10">
    <property type="entry name" value="AhpD-like"/>
    <property type="match status" value="1"/>
</dbReference>
<dbReference type="Pfam" id="PF02627">
    <property type="entry name" value="CMD"/>
    <property type="match status" value="1"/>
</dbReference>
<dbReference type="RefSeq" id="WP_273690983.1">
    <property type="nucleotide sequence ID" value="NZ_CP117411.1"/>
</dbReference>
<reference evidence="2 3" key="1">
    <citation type="submission" date="2023-02" db="EMBL/GenBank/DDBJ databases">
        <title>Genome sequence of Sphingomonas naphthae.</title>
        <authorList>
            <person name="Kim S."/>
            <person name="Heo J."/>
            <person name="Kwon S.-W."/>
        </authorList>
    </citation>
    <scope>NUCLEOTIDE SEQUENCE [LARGE SCALE GENOMIC DNA]</scope>
    <source>
        <strain evidence="2 3">KACC 18716</strain>
    </source>
</reference>
<feature type="domain" description="Carboxymuconolactone decarboxylase-like" evidence="1">
    <location>
        <begin position="52"/>
        <end position="131"/>
    </location>
</feature>
<keyword evidence="3" id="KW-1185">Reference proteome</keyword>
<evidence type="ECO:0000313" key="3">
    <source>
        <dbReference type="Proteomes" id="UP001220395"/>
    </source>
</evidence>
<name>A0ABY7TSR1_9SPHN</name>
<dbReference type="SUPFAM" id="SSF69118">
    <property type="entry name" value="AhpD-like"/>
    <property type="match status" value="1"/>
</dbReference>
<sequence length="195" mass="21238">MADPTQRIAPITDADRTDAVRAMFAAIAGVGGSANVDNHFVLKTFARHPALTQPFLVFNRHLLSTSTLPVRLRQIAILRVAWVRRAKYMWASHMRMSLGLGLTVADIEAAKIGEASPHWADFERVVVRAADQLIAGSDVDDDLWASLTAGLADQQIMDLIFTIGAYTGLAMAFNAMRIQREPDLVALAEELGSPA</sequence>